<comment type="pathway">
    <text evidence="1">Amino-acid degradation; L-proline degradation into L-glutamate; L-glutamate from L-proline: step 2/2.</text>
</comment>
<gene>
    <name evidence="11" type="primary">putA</name>
    <name evidence="11" type="ORF">BGE01nite_11010</name>
</gene>
<comment type="caution">
    <text evidence="11">The sequence shown here is derived from an EMBL/GenBank/DDBJ whole genome shotgun (WGS) entry which is preliminary data.</text>
</comment>
<feature type="active site" evidence="6">
    <location>
        <position position="781"/>
    </location>
</feature>
<dbReference type="GO" id="GO:0004657">
    <property type="term" value="F:proline dehydrogenase activity"/>
    <property type="evidence" value="ECO:0007669"/>
    <property type="project" value="InterPro"/>
</dbReference>
<dbReference type="OrthoDB" id="9762913at2"/>
<dbReference type="InterPro" id="IPR050485">
    <property type="entry name" value="Proline_metab_enzyme"/>
</dbReference>
<dbReference type="PROSITE" id="PS00070">
    <property type="entry name" value="ALDEHYDE_DEHYDR_CYS"/>
    <property type="match status" value="1"/>
</dbReference>
<keyword evidence="3 8" id="KW-0560">Oxidoreductase</keyword>
<dbReference type="InterPro" id="IPR029041">
    <property type="entry name" value="FAD-linked_oxidoreductase-like"/>
</dbReference>
<evidence type="ECO:0000256" key="3">
    <source>
        <dbReference type="ARBA" id="ARBA00023002"/>
    </source>
</evidence>
<dbReference type="InterPro" id="IPR016161">
    <property type="entry name" value="Ald_DH/histidinol_DH"/>
</dbReference>
<accession>A0A512M502</accession>
<comment type="similarity">
    <text evidence="8">Belongs to the aldehyde dehydrogenase family.</text>
</comment>
<dbReference type="InterPro" id="IPR015590">
    <property type="entry name" value="Aldehyde_DH_dom"/>
</dbReference>
<evidence type="ECO:0000256" key="6">
    <source>
        <dbReference type="PIRSR" id="PIRSR000197-1"/>
    </source>
</evidence>
<evidence type="ECO:0000313" key="11">
    <source>
        <dbReference type="EMBL" id="GEP41810.1"/>
    </source>
</evidence>
<reference evidence="11 12" key="1">
    <citation type="submission" date="2019-07" db="EMBL/GenBank/DDBJ databases">
        <title>Whole genome shotgun sequence of Brevifollis gellanilyticus NBRC 108608.</title>
        <authorList>
            <person name="Hosoyama A."/>
            <person name="Uohara A."/>
            <person name="Ohji S."/>
            <person name="Ichikawa N."/>
        </authorList>
    </citation>
    <scope>NUCLEOTIDE SEQUENCE [LARGE SCALE GENOMIC DNA]</scope>
    <source>
        <strain evidence="11 12">NBRC 108608</strain>
    </source>
</reference>
<evidence type="ECO:0000256" key="1">
    <source>
        <dbReference type="ARBA" id="ARBA00004786"/>
    </source>
</evidence>
<dbReference type="SUPFAM" id="SSF53720">
    <property type="entry name" value="ALDH-like"/>
    <property type="match status" value="1"/>
</dbReference>
<dbReference type="RefSeq" id="WP_146849273.1">
    <property type="nucleotide sequence ID" value="NZ_BKAG01000005.1"/>
</dbReference>
<evidence type="ECO:0000256" key="7">
    <source>
        <dbReference type="PROSITE-ProRule" id="PRU10007"/>
    </source>
</evidence>
<organism evidence="11 12">
    <name type="scientific">Brevifollis gellanilyticus</name>
    <dbReference type="NCBI Taxonomy" id="748831"/>
    <lineage>
        <taxon>Bacteria</taxon>
        <taxon>Pseudomonadati</taxon>
        <taxon>Verrucomicrobiota</taxon>
        <taxon>Verrucomicrobiia</taxon>
        <taxon>Verrucomicrobiales</taxon>
        <taxon>Verrucomicrobiaceae</taxon>
    </lineage>
</organism>
<dbReference type="PANTHER" id="PTHR42862">
    <property type="entry name" value="DELTA-1-PYRROLINE-5-CARBOXYLATE DEHYDROGENASE 1, ISOFORM A-RELATED"/>
    <property type="match status" value="1"/>
</dbReference>
<evidence type="ECO:0000256" key="4">
    <source>
        <dbReference type="ARBA" id="ARBA00023027"/>
    </source>
</evidence>
<protein>
    <recommendedName>
        <fullName evidence="2">L-glutamate gamma-semialdehyde dehydrogenase</fullName>
        <ecNumber evidence="2">1.2.1.88</ecNumber>
    </recommendedName>
</protein>
<dbReference type="Proteomes" id="UP000321577">
    <property type="component" value="Unassembled WGS sequence"/>
</dbReference>
<dbReference type="SUPFAM" id="SSF51730">
    <property type="entry name" value="FAD-linked oxidoreductase"/>
    <property type="match status" value="1"/>
</dbReference>
<dbReference type="InterPro" id="IPR002872">
    <property type="entry name" value="Proline_DH_dom"/>
</dbReference>
<dbReference type="AlphaFoldDB" id="A0A512M502"/>
<evidence type="ECO:0000256" key="2">
    <source>
        <dbReference type="ARBA" id="ARBA00012884"/>
    </source>
</evidence>
<dbReference type="EMBL" id="BKAG01000005">
    <property type="protein sequence ID" value="GEP41810.1"/>
    <property type="molecule type" value="Genomic_DNA"/>
</dbReference>
<dbReference type="Pfam" id="PF00171">
    <property type="entry name" value="Aldedh"/>
    <property type="match status" value="1"/>
</dbReference>
<dbReference type="EC" id="1.2.1.88" evidence="2"/>
<name>A0A512M502_9BACT</name>
<dbReference type="GO" id="GO:0003700">
    <property type="term" value="F:DNA-binding transcription factor activity"/>
    <property type="evidence" value="ECO:0007669"/>
    <property type="project" value="InterPro"/>
</dbReference>
<dbReference type="InterPro" id="IPR029510">
    <property type="entry name" value="Ald_DH_CS_GLU"/>
</dbReference>
<proteinExistence type="inferred from homology"/>
<dbReference type="GO" id="GO:0010133">
    <property type="term" value="P:L-proline catabolic process to L-glutamate"/>
    <property type="evidence" value="ECO:0007669"/>
    <property type="project" value="InterPro"/>
</dbReference>
<dbReference type="Gene3D" id="3.20.20.220">
    <property type="match status" value="1"/>
</dbReference>
<dbReference type="PIRSF" id="PIRSF000197">
    <property type="entry name" value="Bifunct_PutA"/>
    <property type="match status" value="1"/>
</dbReference>
<feature type="active site" evidence="6 7">
    <location>
        <position position="747"/>
    </location>
</feature>
<feature type="domain" description="Proline dehydrogenase" evidence="10">
    <location>
        <begin position="130"/>
        <end position="429"/>
    </location>
</feature>
<keyword evidence="4" id="KW-0520">NAD</keyword>
<dbReference type="Gene3D" id="3.40.605.10">
    <property type="entry name" value="Aldehyde Dehydrogenase, Chain A, domain 1"/>
    <property type="match status" value="1"/>
</dbReference>
<dbReference type="GO" id="GO:0009898">
    <property type="term" value="C:cytoplasmic side of plasma membrane"/>
    <property type="evidence" value="ECO:0007669"/>
    <property type="project" value="TreeGrafter"/>
</dbReference>
<evidence type="ECO:0000313" key="12">
    <source>
        <dbReference type="Proteomes" id="UP000321577"/>
    </source>
</evidence>
<dbReference type="FunFam" id="3.40.309.10:FF:000005">
    <property type="entry name" value="1-pyrroline-5-carboxylate dehydrogenase 1"/>
    <property type="match status" value="1"/>
</dbReference>
<dbReference type="GO" id="GO:0003842">
    <property type="term" value="F:L-glutamate gamma-semialdehyde dehydrogenase activity"/>
    <property type="evidence" value="ECO:0007669"/>
    <property type="project" value="UniProtKB-EC"/>
</dbReference>
<sequence>MNTTLIKQAVELAKKLQLRATELQTPAEKRQQAELDRMLQTPSDKATLVQLTDQAFRPKTAARVADQFTHILDVQGVPRFFSPLDRAMLRGFQTFGGWLPGVSVPMVKGHMQQETANVILPAEPEVLGEHLRHRTEQGVRMNVNFLGEAILSEAEAERRLELYLEALQMPETEVFSVKISTLYSQMSPIAREHTISTLCDRLERLYRSAARATFVRADATRVPKFIYLDMEEYRDLSLTCEVFMRTLERKGLEKMNAGIVLQAYIPDSYLWQQRLHEWARERVASGGADITMRIVKGANMEMERFEASVKGWPQAPYDNKLDTDANFKRMLHEGMRAENLAVVKLGIASHNLFDVAYALALVRETHAMERVQFEMLEGMANHQRRALFEEAPHLLLYAPVCHKQHFLSAIGYLIRRLDENTGPENFLRHTFKLVPGSEQWLQLEECFRASFARLEALSNAARRTQDRRSESNVHDQVKHGWARFENEPDTDWSLPQNAEWAKGVIAKWEQCYVEVPLVVDGGEVGNNHSTRDCMDPSNPNVLVGRYRLAQSGDITHAVECAARDEDGWRAMTARQRQVILKKVAEELRKARMDLMGSALANCGKTLMESDPEVSEAVDFVEFYADTARSFFELPNVTATGKGVVVVVSPWNFPIAIPCGGVAAALAAGNTVILKPASDAVLPAWEFCQCFWRGGVSRKTLQFVPCSGGKEGAQLVQHPAVSAVILTGGTETALTMLRAKPDLPLSAETGGKNATIVTAMSDRDQAIKNVLHSAFSHAGQKCSATSLLLLEAEVYDDPEFRRTFVEAAESLTVGSAWDLTTKMGPLIKAPSGDLENALLTLEDGESWALMPRKLNKNDCLWSPGIKWGVKRGSYTHLTEFFGPVLGVMRFEKLHEAIAMVNQTGFGLTSGLESLDDREQVEWRAGIRAGNLYINRSTVGAIVLRQPFGGMNKSAFGPGLKAGGPNYVAQFMSFAEEEKEDGKDAGISEAMMWYRQVWEEEFSKEHDHFALVGQDNLRRYLPIKELRIRLHERDTAFDLFARVAAARTARCRITVSMPHDFSSEALTRLQETTDHWAAAIEFMEESDEELAQAITQHETDRVRYAAVDRVPLVVRKAAAEAQVYIADAPVLAEGRIELLWYVQEQSVSFDYHRYGNLGARAGEKRAPLKQPE</sequence>
<evidence type="ECO:0000256" key="5">
    <source>
        <dbReference type="ARBA" id="ARBA00048142"/>
    </source>
</evidence>
<comment type="catalytic activity">
    <reaction evidence="5">
        <text>L-glutamate 5-semialdehyde + NAD(+) + H2O = L-glutamate + NADH + 2 H(+)</text>
        <dbReference type="Rhea" id="RHEA:30235"/>
        <dbReference type="ChEBI" id="CHEBI:15377"/>
        <dbReference type="ChEBI" id="CHEBI:15378"/>
        <dbReference type="ChEBI" id="CHEBI:29985"/>
        <dbReference type="ChEBI" id="CHEBI:57540"/>
        <dbReference type="ChEBI" id="CHEBI:57945"/>
        <dbReference type="ChEBI" id="CHEBI:58066"/>
        <dbReference type="EC" id="1.2.1.88"/>
    </reaction>
</comment>
<dbReference type="PROSITE" id="PS00687">
    <property type="entry name" value="ALDEHYDE_DEHYDR_GLU"/>
    <property type="match status" value="1"/>
</dbReference>
<keyword evidence="12" id="KW-1185">Reference proteome</keyword>
<dbReference type="Pfam" id="PF01619">
    <property type="entry name" value="Pro_dh"/>
    <property type="match status" value="1"/>
</dbReference>
<dbReference type="InterPro" id="IPR025703">
    <property type="entry name" value="Bifunct_PutA"/>
</dbReference>
<feature type="domain" description="Aldehyde dehydrogenase" evidence="9">
    <location>
        <begin position="529"/>
        <end position="971"/>
    </location>
</feature>
<evidence type="ECO:0000256" key="8">
    <source>
        <dbReference type="RuleBase" id="RU003345"/>
    </source>
</evidence>
<dbReference type="InterPro" id="IPR016162">
    <property type="entry name" value="Ald_DH_N"/>
</dbReference>
<evidence type="ECO:0000259" key="10">
    <source>
        <dbReference type="Pfam" id="PF01619"/>
    </source>
</evidence>
<dbReference type="InterPro" id="IPR016160">
    <property type="entry name" value="Ald_DH_CS_CYS"/>
</dbReference>
<dbReference type="InterPro" id="IPR016163">
    <property type="entry name" value="Ald_DH_C"/>
</dbReference>
<dbReference type="PANTHER" id="PTHR42862:SF1">
    <property type="entry name" value="DELTA-1-PYRROLINE-5-CARBOXYLATE DEHYDROGENASE 2, ISOFORM A-RELATED"/>
    <property type="match status" value="1"/>
</dbReference>
<dbReference type="Gene3D" id="3.40.309.10">
    <property type="entry name" value="Aldehyde Dehydrogenase, Chain A, domain 2"/>
    <property type="match status" value="1"/>
</dbReference>
<evidence type="ECO:0000259" key="9">
    <source>
        <dbReference type="Pfam" id="PF00171"/>
    </source>
</evidence>